<dbReference type="EMBL" id="JACHBF010000010">
    <property type="protein sequence ID" value="MBB6493297.1"/>
    <property type="molecule type" value="Genomic_DNA"/>
</dbReference>
<evidence type="ECO:0000256" key="1">
    <source>
        <dbReference type="SAM" id="SignalP"/>
    </source>
</evidence>
<protein>
    <recommendedName>
        <fullName evidence="4">UrcA family protein</fullName>
    </recommendedName>
</protein>
<feature type="chain" id="PRO_5045753652" description="UrcA family protein" evidence="1">
    <location>
        <begin position="26"/>
        <end position="108"/>
    </location>
</feature>
<evidence type="ECO:0000313" key="3">
    <source>
        <dbReference type="Proteomes" id="UP000526625"/>
    </source>
</evidence>
<keyword evidence="3" id="KW-1185">Reference proteome</keyword>
<feature type="signal peptide" evidence="1">
    <location>
        <begin position="1"/>
        <end position="25"/>
    </location>
</feature>
<name>A0ABR6R288_RHITR</name>
<organism evidence="2 3">
    <name type="scientific">Rhizobium tropici</name>
    <dbReference type="NCBI Taxonomy" id="398"/>
    <lineage>
        <taxon>Bacteria</taxon>
        <taxon>Pseudomonadati</taxon>
        <taxon>Pseudomonadota</taxon>
        <taxon>Alphaproteobacteria</taxon>
        <taxon>Hyphomicrobiales</taxon>
        <taxon>Rhizobiaceae</taxon>
        <taxon>Rhizobium/Agrobacterium group</taxon>
        <taxon>Rhizobium</taxon>
    </lineage>
</organism>
<accession>A0ABR6R288</accession>
<evidence type="ECO:0000313" key="2">
    <source>
        <dbReference type="EMBL" id="MBB6493297.1"/>
    </source>
</evidence>
<evidence type="ECO:0008006" key="4">
    <source>
        <dbReference type="Google" id="ProtNLM"/>
    </source>
</evidence>
<comment type="caution">
    <text evidence="2">The sequence shown here is derived from an EMBL/GenBank/DDBJ whole genome shotgun (WGS) entry which is preliminary data.</text>
</comment>
<keyword evidence="1" id="KW-0732">Signal</keyword>
<proteinExistence type="predicted"/>
<gene>
    <name evidence="2" type="ORF">GGD45_003723</name>
</gene>
<dbReference type="Proteomes" id="UP000526625">
    <property type="component" value="Unassembled WGS sequence"/>
</dbReference>
<sequence>MLQALLRPLLLAALSLTILPASSRAESVPSTGLSLPAEVEAFIIRRNDCDHFRGEASPDASRQAQIDRELRRLCTGTDVALARLLKRYAKNAKVQGALADYERNIEGN</sequence>
<reference evidence="2 3" key="1">
    <citation type="submission" date="2020-08" db="EMBL/GenBank/DDBJ databases">
        <title>Genomic Encyclopedia of Type Strains, Phase IV (KMG-V): Genome sequencing to study the core and pangenomes of soil and plant-associated prokaryotes.</title>
        <authorList>
            <person name="Whitman W."/>
        </authorList>
    </citation>
    <scope>NUCLEOTIDE SEQUENCE [LARGE SCALE GENOMIC DNA]</scope>
    <source>
        <strain evidence="2 3">SEMIA 4059</strain>
    </source>
</reference>